<protein>
    <submittedName>
        <fullName evidence="4">ATP-dependent RNA helicase ddx60</fullName>
    </submittedName>
</protein>
<feature type="domain" description="DEAD/DEAH-box helicase" evidence="3">
    <location>
        <begin position="59"/>
        <end position="110"/>
    </location>
</feature>
<dbReference type="PANTHER" id="PTHR44533:SF1">
    <property type="entry name" value="ATP-DEPENDENT RNA HELICASE DDX60-LIKE-RELATED"/>
    <property type="match status" value="1"/>
</dbReference>
<evidence type="ECO:0000313" key="4">
    <source>
        <dbReference type="EMBL" id="KAK2081332.1"/>
    </source>
</evidence>
<keyword evidence="5" id="KW-1185">Reference proteome</keyword>
<name>A0ABQ9T9B4_SAGOE</name>
<organism evidence="4 5">
    <name type="scientific">Saguinus oedipus</name>
    <name type="common">Cotton-top tamarin</name>
    <name type="synonym">Oedipomidas oedipus</name>
    <dbReference type="NCBI Taxonomy" id="9490"/>
    <lineage>
        <taxon>Eukaryota</taxon>
        <taxon>Metazoa</taxon>
        <taxon>Chordata</taxon>
        <taxon>Craniata</taxon>
        <taxon>Vertebrata</taxon>
        <taxon>Euteleostomi</taxon>
        <taxon>Mammalia</taxon>
        <taxon>Eutheria</taxon>
        <taxon>Euarchontoglires</taxon>
        <taxon>Primates</taxon>
        <taxon>Haplorrhini</taxon>
        <taxon>Platyrrhini</taxon>
        <taxon>Cebidae</taxon>
        <taxon>Callitrichinae</taxon>
        <taxon>Saguinus</taxon>
    </lineage>
</organism>
<dbReference type="Proteomes" id="UP001266305">
    <property type="component" value="Unassembled WGS sequence"/>
</dbReference>
<reference evidence="4 5" key="1">
    <citation type="submission" date="2023-05" db="EMBL/GenBank/DDBJ databases">
        <title>B98-5 Cell Line De Novo Hybrid Assembly: An Optical Mapping Approach.</title>
        <authorList>
            <person name="Kananen K."/>
            <person name="Auerbach J.A."/>
            <person name="Kautto E."/>
            <person name="Blachly J.S."/>
        </authorList>
    </citation>
    <scope>NUCLEOTIDE SEQUENCE [LARGE SCALE GENOMIC DNA]</scope>
    <source>
        <strain evidence="4">B95-8</strain>
        <tissue evidence="4">Cell line</tissue>
    </source>
</reference>
<dbReference type="InterPro" id="IPR027417">
    <property type="entry name" value="P-loop_NTPase"/>
</dbReference>
<dbReference type="InterPro" id="IPR052431">
    <property type="entry name" value="SKI2_subfamily_helicases"/>
</dbReference>
<keyword evidence="2 4" id="KW-0347">Helicase</keyword>
<evidence type="ECO:0000256" key="2">
    <source>
        <dbReference type="ARBA" id="ARBA00022806"/>
    </source>
</evidence>
<proteinExistence type="predicted"/>
<dbReference type="EMBL" id="JASSZA010000326">
    <property type="protein sequence ID" value="KAK2081332.1"/>
    <property type="molecule type" value="Genomic_DNA"/>
</dbReference>
<keyword evidence="1" id="KW-0378">Hydrolase</keyword>
<evidence type="ECO:0000259" key="3">
    <source>
        <dbReference type="Pfam" id="PF00270"/>
    </source>
</evidence>
<comment type="caution">
    <text evidence="4">The sequence shown here is derived from an EMBL/GenBank/DDBJ whole genome shotgun (WGS) entry which is preliminary data.</text>
</comment>
<dbReference type="SUPFAM" id="SSF52540">
    <property type="entry name" value="P-loop containing nucleoside triphosphate hydrolases"/>
    <property type="match status" value="1"/>
</dbReference>
<dbReference type="Gene3D" id="3.40.50.300">
    <property type="entry name" value="P-loop containing nucleotide triphosphate hydrolases"/>
    <property type="match status" value="1"/>
</dbReference>
<keyword evidence="2 4" id="KW-0547">Nucleotide-binding</keyword>
<evidence type="ECO:0000313" key="5">
    <source>
        <dbReference type="Proteomes" id="UP001266305"/>
    </source>
</evidence>
<dbReference type="InterPro" id="IPR011545">
    <property type="entry name" value="DEAD/DEAH_box_helicase_dom"/>
</dbReference>
<accession>A0ABQ9T9B4</accession>
<dbReference type="GO" id="GO:0004386">
    <property type="term" value="F:helicase activity"/>
    <property type="evidence" value="ECO:0007669"/>
    <property type="project" value="UniProtKB-KW"/>
</dbReference>
<dbReference type="PANTHER" id="PTHR44533">
    <property type="entry name" value="DEAD/H RNA HELICASE, PUTATIVE-RELATED"/>
    <property type="match status" value="1"/>
</dbReference>
<gene>
    <name evidence="4" type="primary">DDX60</name>
    <name evidence="4" type="ORF">P7K49_040861</name>
</gene>
<keyword evidence="2 4" id="KW-0067">ATP-binding</keyword>
<sequence length="114" mass="12988">MGHYLIRDERKDPDPRVQDFIPDTWQHNSGTGDRRYKGYCLCFGNVLFTFLTQMVLCTLQRELLDVVDKNESAVIVAPTSSGKTYASYYCMEKVLRESDDGVVVYVAPAKVVLE</sequence>
<evidence type="ECO:0000256" key="1">
    <source>
        <dbReference type="ARBA" id="ARBA00022801"/>
    </source>
</evidence>
<dbReference type="Pfam" id="PF00270">
    <property type="entry name" value="DEAD"/>
    <property type="match status" value="1"/>
</dbReference>